<evidence type="ECO:0000256" key="4">
    <source>
        <dbReference type="ARBA" id="ARBA00022729"/>
    </source>
</evidence>
<dbReference type="AlphaFoldDB" id="A0A914DKM0"/>
<evidence type="ECO:0000313" key="15">
    <source>
        <dbReference type="Proteomes" id="UP000887540"/>
    </source>
</evidence>
<dbReference type="InterPro" id="IPR013320">
    <property type="entry name" value="ConA-like_dom_sf"/>
</dbReference>
<evidence type="ECO:0000256" key="9">
    <source>
        <dbReference type="ARBA" id="ARBA00023157"/>
    </source>
</evidence>
<keyword evidence="10" id="KW-0325">Glycoprotein</keyword>
<evidence type="ECO:0000256" key="1">
    <source>
        <dbReference type="ARBA" id="ARBA00004194"/>
    </source>
</evidence>
<evidence type="ECO:0000256" key="7">
    <source>
        <dbReference type="ARBA" id="ARBA00023034"/>
    </source>
</evidence>
<keyword evidence="8 12" id="KW-0472">Membrane</keyword>
<dbReference type="Pfam" id="PF03388">
    <property type="entry name" value="Lectin_leg-like"/>
    <property type="match status" value="1"/>
</dbReference>
<keyword evidence="6 12" id="KW-1133">Transmembrane helix</keyword>
<evidence type="ECO:0000256" key="5">
    <source>
        <dbReference type="ARBA" id="ARBA00022734"/>
    </source>
</evidence>
<keyword evidence="5" id="KW-0430">Lectin</keyword>
<dbReference type="GO" id="GO:0005793">
    <property type="term" value="C:endoplasmic reticulum-Golgi intermediate compartment"/>
    <property type="evidence" value="ECO:0007669"/>
    <property type="project" value="TreeGrafter"/>
</dbReference>
<keyword evidence="15" id="KW-1185">Reference proteome</keyword>
<dbReference type="InterPro" id="IPR051136">
    <property type="entry name" value="Intracellular_Lectin-GPT"/>
</dbReference>
<dbReference type="Proteomes" id="UP000887540">
    <property type="component" value="Unplaced"/>
</dbReference>
<name>A0A914DKM0_9BILA</name>
<dbReference type="PANTHER" id="PTHR12223">
    <property type="entry name" value="VESICULAR MANNOSE-BINDING LECTIN"/>
    <property type="match status" value="1"/>
</dbReference>
<dbReference type="PROSITE" id="PS51328">
    <property type="entry name" value="L_LECTIN_LIKE"/>
    <property type="match status" value="1"/>
</dbReference>
<dbReference type="GO" id="GO:0005537">
    <property type="term" value="F:D-mannose binding"/>
    <property type="evidence" value="ECO:0007669"/>
    <property type="project" value="TreeGrafter"/>
</dbReference>
<keyword evidence="3" id="KW-0479">Metal-binding</keyword>
<organism evidence="15 16">
    <name type="scientific">Acrobeloides nanus</name>
    <dbReference type="NCBI Taxonomy" id="290746"/>
    <lineage>
        <taxon>Eukaryota</taxon>
        <taxon>Metazoa</taxon>
        <taxon>Ecdysozoa</taxon>
        <taxon>Nematoda</taxon>
        <taxon>Chromadorea</taxon>
        <taxon>Rhabditida</taxon>
        <taxon>Tylenchina</taxon>
        <taxon>Cephalobomorpha</taxon>
        <taxon>Cephaloboidea</taxon>
        <taxon>Cephalobidae</taxon>
        <taxon>Acrobeloides</taxon>
    </lineage>
</organism>
<evidence type="ECO:0000256" key="11">
    <source>
        <dbReference type="ARBA" id="ARBA00046288"/>
    </source>
</evidence>
<evidence type="ECO:0000256" key="6">
    <source>
        <dbReference type="ARBA" id="ARBA00022989"/>
    </source>
</evidence>
<dbReference type="GO" id="GO:0046872">
    <property type="term" value="F:metal ion binding"/>
    <property type="evidence" value="ECO:0007669"/>
    <property type="project" value="UniProtKB-KW"/>
</dbReference>
<proteinExistence type="predicted"/>
<dbReference type="GO" id="GO:0005789">
    <property type="term" value="C:endoplasmic reticulum membrane"/>
    <property type="evidence" value="ECO:0007669"/>
    <property type="project" value="TreeGrafter"/>
</dbReference>
<evidence type="ECO:0000256" key="10">
    <source>
        <dbReference type="ARBA" id="ARBA00023180"/>
    </source>
</evidence>
<reference evidence="16" key="1">
    <citation type="submission" date="2022-11" db="UniProtKB">
        <authorList>
            <consortium name="WormBaseParasite"/>
        </authorList>
    </citation>
    <scope>IDENTIFICATION</scope>
</reference>
<feature type="chain" id="PRO_5037747103" evidence="13">
    <location>
        <begin position="19"/>
        <end position="347"/>
    </location>
</feature>
<evidence type="ECO:0000259" key="14">
    <source>
        <dbReference type="PROSITE" id="PS51328"/>
    </source>
</evidence>
<keyword evidence="2 12" id="KW-0812">Transmembrane</keyword>
<evidence type="ECO:0000256" key="12">
    <source>
        <dbReference type="SAM" id="Phobius"/>
    </source>
</evidence>
<dbReference type="GO" id="GO:0000139">
    <property type="term" value="C:Golgi membrane"/>
    <property type="evidence" value="ECO:0007669"/>
    <property type="project" value="UniProtKB-SubCell"/>
</dbReference>
<evidence type="ECO:0000256" key="13">
    <source>
        <dbReference type="SAM" id="SignalP"/>
    </source>
</evidence>
<evidence type="ECO:0000256" key="8">
    <source>
        <dbReference type="ARBA" id="ARBA00023136"/>
    </source>
</evidence>
<dbReference type="InterPro" id="IPR005052">
    <property type="entry name" value="Lectin_leg"/>
</dbReference>
<comment type="subcellular location">
    <subcellularLocation>
        <location evidence="11">Endomembrane system</location>
        <topology evidence="11">Single-pass type I membrane protein</topology>
    </subcellularLocation>
    <subcellularLocation>
        <location evidence="1">Golgi apparatus membrane</location>
        <topology evidence="1">Single-pass membrane protein</topology>
    </subcellularLocation>
</comment>
<dbReference type="GO" id="GO:0030134">
    <property type="term" value="C:COPII-coated ER to Golgi transport vesicle"/>
    <property type="evidence" value="ECO:0007669"/>
    <property type="project" value="TreeGrafter"/>
</dbReference>
<dbReference type="GO" id="GO:0006888">
    <property type="term" value="P:endoplasmic reticulum to Golgi vesicle-mediated transport"/>
    <property type="evidence" value="ECO:0007669"/>
    <property type="project" value="TreeGrafter"/>
</dbReference>
<keyword evidence="7" id="KW-0333">Golgi apparatus</keyword>
<feature type="transmembrane region" description="Helical" evidence="12">
    <location>
        <begin position="308"/>
        <end position="335"/>
    </location>
</feature>
<evidence type="ECO:0000313" key="16">
    <source>
        <dbReference type="WBParaSite" id="ACRNAN_scaffold3036.g7444.t1"/>
    </source>
</evidence>
<dbReference type="PANTHER" id="PTHR12223:SF45">
    <property type="entry name" value="RE50040P"/>
    <property type="match status" value="1"/>
</dbReference>
<keyword evidence="9" id="KW-1015">Disulfide bond</keyword>
<keyword evidence="4 13" id="KW-0732">Signal</keyword>
<sequence length="347" mass="39249">MNSIFLYIILCLIPLSFQQEGQPSSADVLKQAVVDAPVTEWRGFFRREHSLIKPYQTTGLDIPNWNVIGSTMVSQQQIRLTGDVQSRKGAIWNTNPVWSQDWELIVNFRVHGSTGDLFGDGMAIWYVQEPNVIGDIFGSKDYFRGLAVFLDTYSNHNGPHSHGHPFVSAMVNNGSSHYDHDNDGTHNQLGGEHTGCESKFRNKDYDTQILIRYVGDTLSIFTDIHNDGKWKECMSVANVRLPTGYYFGLSAATGDLSDNHDVLSVKMFEQEYQRVEKEREINRQNIEPSADFIAAPRDHVETPKPSKLGWIGTVLLVIIGIAVVVLVLGFGFAYLQNRSERSRKRFY</sequence>
<protein>
    <submittedName>
        <fullName evidence="16">L-type lectin-like domain-containing protein</fullName>
    </submittedName>
</protein>
<dbReference type="SUPFAM" id="SSF49899">
    <property type="entry name" value="Concanavalin A-like lectins/glucanases"/>
    <property type="match status" value="1"/>
</dbReference>
<dbReference type="FunFam" id="2.60.120.200:FF:000017">
    <property type="entry name" value="Vesicular integral-membrane protein VIP36"/>
    <property type="match status" value="1"/>
</dbReference>
<evidence type="ECO:0000256" key="2">
    <source>
        <dbReference type="ARBA" id="ARBA00022692"/>
    </source>
</evidence>
<evidence type="ECO:0000256" key="3">
    <source>
        <dbReference type="ARBA" id="ARBA00022723"/>
    </source>
</evidence>
<accession>A0A914DKM0</accession>
<dbReference type="Gene3D" id="2.60.120.200">
    <property type="match status" value="1"/>
</dbReference>
<feature type="signal peptide" evidence="13">
    <location>
        <begin position="1"/>
        <end position="18"/>
    </location>
</feature>
<dbReference type="WBParaSite" id="ACRNAN_scaffold3036.g7444.t1">
    <property type="protein sequence ID" value="ACRNAN_scaffold3036.g7444.t1"/>
    <property type="gene ID" value="ACRNAN_scaffold3036.g7444"/>
</dbReference>
<feature type="domain" description="L-type lectin-like" evidence="14">
    <location>
        <begin position="43"/>
        <end position="270"/>
    </location>
</feature>